<evidence type="ECO:0008006" key="4">
    <source>
        <dbReference type="Google" id="ProtNLM"/>
    </source>
</evidence>
<dbReference type="RefSeq" id="WP_057918145.1">
    <property type="nucleotide sequence ID" value="NZ_CP011129.1"/>
</dbReference>
<dbReference type="KEGG" id="lab:LA76x_2843"/>
<dbReference type="STRING" id="84531.LA76x_2843"/>
<keyword evidence="3" id="KW-1185">Reference proteome</keyword>
<accession>A0A0S2FC04</accession>
<dbReference type="EMBL" id="CP011129">
    <property type="protein sequence ID" value="ALN80973.1"/>
    <property type="molecule type" value="Genomic_DNA"/>
</dbReference>
<dbReference type="PATRIC" id="fig|84531.8.peg.2855"/>
<dbReference type="Pfam" id="PF13211">
    <property type="entry name" value="DUF4019"/>
    <property type="match status" value="1"/>
</dbReference>
<evidence type="ECO:0000256" key="1">
    <source>
        <dbReference type="SAM" id="SignalP"/>
    </source>
</evidence>
<dbReference type="AlphaFoldDB" id="A0A0S2FC04"/>
<proteinExistence type="predicted"/>
<name>A0A0S2FC04_LYSAN</name>
<keyword evidence="1" id="KW-0732">Signal</keyword>
<evidence type="ECO:0000313" key="2">
    <source>
        <dbReference type="EMBL" id="ALN80973.1"/>
    </source>
</evidence>
<organism evidence="2 3">
    <name type="scientific">Lysobacter antibioticus</name>
    <dbReference type="NCBI Taxonomy" id="84531"/>
    <lineage>
        <taxon>Bacteria</taxon>
        <taxon>Pseudomonadati</taxon>
        <taxon>Pseudomonadota</taxon>
        <taxon>Gammaproteobacteria</taxon>
        <taxon>Lysobacterales</taxon>
        <taxon>Lysobacteraceae</taxon>
        <taxon>Lysobacter</taxon>
    </lineage>
</organism>
<feature type="chain" id="PRO_5006597180" description="DUF4019 domain-containing protein" evidence="1">
    <location>
        <begin position="25"/>
        <end position="162"/>
    </location>
</feature>
<protein>
    <recommendedName>
        <fullName evidence="4">DUF4019 domain-containing protein</fullName>
    </recommendedName>
</protein>
<dbReference type="PROSITE" id="PS51257">
    <property type="entry name" value="PROKAR_LIPOPROTEIN"/>
    <property type="match status" value="1"/>
</dbReference>
<dbReference type="Proteomes" id="UP000060787">
    <property type="component" value="Chromosome"/>
</dbReference>
<dbReference type="InterPro" id="IPR025091">
    <property type="entry name" value="DUF4019"/>
</dbReference>
<evidence type="ECO:0000313" key="3">
    <source>
        <dbReference type="Proteomes" id="UP000060787"/>
    </source>
</evidence>
<sequence>MSRKLAWAVMLAMVLALCSCKVRIGPEKDEAVNAGTEQQQREVLAAAEKFADRLDKGRFAESWELVGPVLLASSTQQKFTGHLATIRKPLGAAGKREIIGFGFQKEIDNAPPGQYATIAVKTDFAKVAGVKETFVFERAGNDWKLVGYWLSKKQTLSFGPSK</sequence>
<reference evidence="2 3" key="1">
    <citation type="journal article" date="2015" name="BMC Genomics">
        <title>Comparative genomics and metabolic profiling of the genus Lysobacter.</title>
        <authorList>
            <person name="de Bruijn I."/>
            <person name="Cheng X."/>
            <person name="de Jager V."/>
            <person name="Exposito R.G."/>
            <person name="Watrous J."/>
            <person name="Patel N."/>
            <person name="Postma J."/>
            <person name="Dorrestein P.C."/>
            <person name="Kobayashi D."/>
            <person name="Raaijmakers J.M."/>
        </authorList>
    </citation>
    <scope>NUCLEOTIDE SEQUENCE [LARGE SCALE GENOMIC DNA]</scope>
    <source>
        <strain evidence="2 3">76</strain>
    </source>
</reference>
<feature type="signal peptide" evidence="1">
    <location>
        <begin position="1"/>
        <end position="24"/>
    </location>
</feature>
<gene>
    <name evidence="2" type="ORF">LA76x_2843</name>
</gene>